<dbReference type="Pfam" id="PF01507">
    <property type="entry name" value="PAPS_reduct"/>
    <property type="match status" value="1"/>
</dbReference>
<protein>
    <submittedName>
        <fullName evidence="2">Phosphoadenosine-phosphosulfate reductase</fullName>
    </submittedName>
</protein>
<dbReference type="InterPro" id="IPR014729">
    <property type="entry name" value="Rossmann-like_a/b/a_fold"/>
</dbReference>
<accession>A0A8S5R5E9</accession>
<sequence length="382" mass="44521">MGRRTRLSGSTSREEAVIRAKSAKMKPTQVFILSKTHIHRSMFRVVVTLYLHSRIIKRNDMINSELNFTLEDILPKFPKDFQEKIKHSVELLRKAEKLALAYSPNEGFYLSFSSGKDSQCLYHIAKIAGVKFKAHMGLTSVDPPEVIKFCRKHYPDVDMIKPKISIYNQARKEGMLPTRLIRWCCRVYKEGIGAGNVVLIGIRHAESRQRSGRSEVEITNHKYSGSLEGLDEFRDKRNSQKRGRPTRWGIHEINITNASDERTIGCIRGYESLLISPIIEWTDDEVWLFLNTLGIKHCKLYDEGYYRIGCLCCPMYNYKQKLADCKRYPHIYNSWIKAIKDIQASGRMIDEGLSPEEVFDYWIYGKSINVWREHRRQQTLNF</sequence>
<evidence type="ECO:0000313" key="2">
    <source>
        <dbReference type="EMBL" id="DAE26339.1"/>
    </source>
</evidence>
<dbReference type="PANTHER" id="PTHR43196">
    <property type="entry name" value="SULFATE ADENYLYLTRANSFERASE SUBUNIT 2"/>
    <property type="match status" value="1"/>
</dbReference>
<feature type="domain" description="Phosphoadenosine phosphosulphate reductase" evidence="1">
    <location>
        <begin position="109"/>
        <end position="314"/>
    </location>
</feature>
<dbReference type="PANTHER" id="PTHR43196:SF2">
    <property type="entry name" value="PHOSPHOADENOSINE PHOSPHOSULFATE REDUCTASE"/>
    <property type="match status" value="1"/>
</dbReference>
<dbReference type="InterPro" id="IPR002500">
    <property type="entry name" value="PAPS_reduct_dom"/>
</dbReference>
<dbReference type="GO" id="GO:0003824">
    <property type="term" value="F:catalytic activity"/>
    <property type="evidence" value="ECO:0007669"/>
    <property type="project" value="InterPro"/>
</dbReference>
<dbReference type="SUPFAM" id="SSF52402">
    <property type="entry name" value="Adenine nucleotide alpha hydrolases-like"/>
    <property type="match status" value="1"/>
</dbReference>
<name>A0A8S5R5E9_9CAUD</name>
<dbReference type="Gene3D" id="3.40.50.620">
    <property type="entry name" value="HUPs"/>
    <property type="match status" value="1"/>
</dbReference>
<reference evidence="2" key="1">
    <citation type="journal article" date="2021" name="Proc. Natl. Acad. Sci. U.S.A.">
        <title>A Catalog of Tens of Thousands of Viruses from Human Metagenomes Reveals Hidden Associations with Chronic Diseases.</title>
        <authorList>
            <person name="Tisza M.J."/>
            <person name="Buck C.B."/>
        </authorList>
    </citation>
    <scope>NUCLEOTIDE SEQUENCE</scope>
    <source>
        <strain evidence="2">Ctgyr15</strain>
    </source>
</reference>
<dbReference type="InterPro" id="IPR050128">
    <property type="entry name" value="Sulfate_adenylyltrnsfr_sub2"/>
</dbReference>
<proteinExistence type="predicted"/>
<organism evidence="2">
    <name type="scientific">Myoviridae sp. ctgyr15</name>
    <dbReference type="NCBI Taxonomy" id="2827291"/>
    <lineage>
        <taxon>Viruses</taxon>
        <taxon>Duplodnaviria</taxon>
        <taxon>Heunggongvirae</taxon>
        <taxon>Uroviricota</taxon>
        <taxon>Caudoviricetes</taxon>
    </lineage>
</organism>
<evidence type="ECO:0000259" key="1">
    <source>
        <dbReference type="Pfam" id="PF01507"/>
    </source>
</evidence>
<dbReference type="EMBL" id="BK015815">
    <property type="protein sequence ID" value="DAE26339.1"/>
    <property type="molecule type" value="Genomic_DNA"/>
</dbReference>